<dbReference type="InterPro" id="IPR011527">
    <property type="entry name" value="ABC1_TM_dom"/>
</dbReference>
<dbReference type="PROSITE" id="PS50893">
    <property type="entry name" value="ABC_TRANSPORTER_2"/>
    <property type="match status" value="2"/>
</dbReference>
<dbReference type="Proteomes" id="UP000625711">
    <property type="component" value="Unassembled WGS sequence"/>
</dbReference>
<proteinExistence type="predicted"/>
<evidence type="ECO:0000313" key="14">
    <source>
        <dbReference type="Proteomes" id="UP000625711"/>
    </source>
</evidence>
<dbReference type="PANTHER" id="PTHR24223">
    <property type="entry name" value="ATP-BINDING CASSETTE SUB-FAMILY C"/>
    <property type="match status" value="1"/>
</dbReference>
<evidence type="ECO:0000259" key="11">
    <source>
        <dbReference type="PROSITE" id="PS50893"/>
    </source>
</evidence>
<reference evidence="13" key="1">
    <citation type="submission" date="2020-08" db="EMBL/GenBank/DDBJ databases">
        <title>Genome sequencing and assembly of the red palm weevil Rhynchophorus ferrugineus.</title>
        <authorList>
            <person name="Dias G.B."/>
            <person name="Bergman C.M."/>
            <person name="Manee M."/>
        </authorList>
    </citation>
    <scope>NUCLEOTIDE SEQUENCE</scope>
    <source>
        <strain evidence="13">AA-2017</strain>
        <tissue evidence="13">Whole larva</tissue>
    </source>
</reference>
<dbReference type="AlphaFoldDB" id="A0A834ILJ4"/>
<comment type="caution">
    <text evidence="13">The sequence shown here is derived from an EMBL/GenBank/DDBJ whole genome shotgun (WGS) entry which is preliminary data.</text>
</comment>
<dbReference type="InterPro" id="IPR003593">
    <property type="entry name" value="AAA+_ATPase"/>
</dbReference>
<evidence type="ECO:0008006" key="15">
    <source>
        <dbReference type="Google" id="ProtNLM"/>
    </source>
</evidence>
<evidence type="ECO:0000256" key="4">
    <source>
        <dbReference type="ARBA" id="ARBA00022737"/>
    </source>
</evidence>
<keyword evidence="7 10" id="KW-1133">Transmembrane helix</keyword>
<comment type="subcellular location">
    <subcellularLocation>
        <location evidence="1">Membrane</location>
        <topology evidence="1">Multi-pass membrane protein</topology>
    </subcellularLocation>
</comment>
<dbReference type="Gene3D" id="3.40.50.300">
    <property type="entry name" value="P-loop containing nucleotide triphosphate hydrolases"/>
    <property type="match status" value="2"/>
</dbReference>
<evidence type="ECO:0000256" key="9">
    <source>
        <dbReference type="SAM" id="MobiDB-lite"/>
    </source>
</evidence>
<evidence type="ECO:0000259" key="12">
    <source>
        <dbReference type="PROSITE" id="PS50929"/>
    </source>
</evidence>
<dbReference type="CDD" id="cd18580">
    <property type="entry name" value="ABC_6TM_ABCC_D2"/>
    <property type="match status" value="1"/>
</dbReference>
<evidence type="ECO:0000256" key="6">
    <source>
        <dbReference type="ARBA" id="ARBA00022840"/>
    </source>
</evidence>
<dbReference type="InterPro" id="IPR050173">
    <property type="entry name" value="ABC_transporter_C-like"/>
</dbReference>
<feature type="non-terminal residue" evidence="13">
    <location>
        <position position="1"/>
    </location>
</feature>
<keyword evidence="5" id="KW-0547">Nucleotide-binding</keyword>
<dbReference type="SMART" id="SM00382">
    <property type="entry name" value="AAA"/>
    <property type="match status" value="2"/>
</dbReference>
<feature type="transmembrane region" description="Helical" evidence="10">
    <location>
        <begin position="540"/>
        <end position="558"/>
    </location>
</feature>
<dbReference type="InterPro" id="IPR017871">
    <property type="entry name" value="ABC_transporter-like_CS"/>
</dbReference>
<keyword evidence="4" id="KW-0677">Repeat</keyword>
<feature type="transmembrane region" description="Helical" evidence="10">
    <location>
        <begin position="624"/>
        <end position="645"/>
    </location>
</feature>
<evidence type="ECO:0000256" key="5">
    <source>
        <dbReference type="ARBA" id="ARBA00022741"/>
    </source>
</evidence>
<keyword evidence="8 10" id="KW-0472">Membrane</keyword>
<feature type="compositionally biased region" description="Basic and acidic residues" evidence="9">
    <location>
        <begin position="321"/>
        <end position="342"/>
    </location>
</feature>
<dbReference type="GO" id="GO:0016887">
    <property type="term" value="F:ATP hydrolysis activity"/>
    <property type="evidence" value="ECO:0007669"/>
    <property type="project" value="InterPro"/>
</dbReference>
<feature type="transmembrane region" description="Helical" evidence="10">
    <location>
        <begin position="443"/>
        <end position="463"/>
    </location>
</feature>
<evidence type="ECO:0000256" key="1">
    <source>
        <dbReference type="ARBA" id="ARBA00004141"/>
    </source>
</evidence>
<accession>A0A834ILJ4</accession>
<dbReference type="OrthoDB" id="6500128at2759"/>
<name>A0A834ILJ4_RHYFE</name>
<dbReference type="GO" id="GO:0140359">
    <property type="term" value="F:ABC-type transporter activity"/>
    <property type="evidence" value="ECO:0007669"/>
    <property type="project" value="InterPro"/>
</dbReference>
<dbReference type="EMBL" id="JAACXV010000204">
    <property type="protein sequence ID" value="KAF7282019.1"/>
    <property type="molecule type" value="Genomic_DNA"/>
</dbReference>
<dbReference type="FunFam" id="3.40.50.300:FF:000163">
    <property type="entry name" value="Multidrug resistance-associated protein member 4"/>
    <property type="match status" value="1"/>
</dbReference>
<keyword evidence="2" id="KW-0813">Transport</keyword>
<feature type="domain" description="ABC transporter" evidence="11">
    <location>
        <begin position="104"/>
        <end position="323"/>
    </location>
</feature>
<dbReference type="GO" id="GO:0005524">
    <property type="term" value="F:ATP binding"/>
    <property type="evidence" value="ECO:0007669"/>
    <property type="project" value="UniProtKB-KW"/>
</dbReference>
<dbReference type="PROSITE" id="PS50929">
    <property type="entry name" value="ABC_TM1F"/>
    <property type="match status" value="1"/>
</dbReference>
<dbReference type="SUPFAM" id="SSF90123">
    <property type="entry name" value="ABC transporter transmembrane region"/>
    <property type="match status" value="1"/>
</dbReference>
<dbReference type="Gene3D" id="1.20.1560.10">
    <property type="entry name" value="ABC transporter type 1, transmembrane domain"/>
    <property type="match status" value="1"/>
</dbReference>
<dbReference type="SUPFAM" id="SSF52540">
    <property type="entry name" value="P-loop containing nucleoside triphosphate hydrolases"/>
    <property type="match status" value="2"/>
</dbReference>
<keyword evidence="6" id="KW-0067">ATP-binding</keyword>
<dbReference type="InterPro" id="IPR036640">
    <property type="entry name" value="ABC1_TM_sf"/>
</dbReference>
<evidence type="ECO:0000313" key="13">
    <source>
        <dbReference type="EMBL" id="KAF7282019.1"/>
    </source>
</evidence>
<evidence type="ECO:0000256" key="8">
    <source>
        <dbReference type="ARBA" id="ARBA00023136"/>
    </source>
</evidence>
<dbReference type="FunFam" id="3.40.50.300:FF:000973">
    <property type="entry name" value="Multidrug resistance-associated protein 4"/>
    <property type="match status" value="1"/>
</dbReference>
<dbReference type="GO" id="GO:0016020">
    <property type="term" value="C:membrane"/>
    <property type="evidence" value="ECO:0007669"/>
    <property type="project" value="UniProtKB-SubCell"/>
</dbReference>
<dbReference type="InterPro" id="IPR027417">
    <property type="entry name" value="P-loop_NTPase"/>
</dbReference>
<dbReference type="CDD" id="cd03244">
    <property type="entry name" value="ABCC_MRP_domain2"/>
    <property type="match status" value="1"/>
</dbReference>
<dbReference type="CDD" id="cd03250">
    <property type="entry name" value="ABCC_MRP_domain1"/>
    <property type="match status" value="1"/>
</dbReference>
<feature type="compositionally biased region" description="Basic residues" evidence="9">
    <location>
        <begin position="343"/>
        <end position="354"/>
    </location>
</feature>
<sequence>KEMKFLMRSLYLRTANFIIGMLMSKGGFYALIMTYIGVNKTANAGVIFYAMKVFGDIRQSISMLIPFGLGRGAELYAATQRINKVLCSEELDEDDGKTIDLPRVKLSNVTVSIKGNTILKNISTELKPGLTIVTGPLGSGKSSLLKLFLKDYPVTEGKILSTGNFSYSSQDPWLFPSSIKQNIVFGEPYDEARYREVVRVCALQYDFNMFEKGDETIVADRGLNLSGGQQARINLARAVYKKSDIYLLDDPLHALDPKVQDYIFHNCIRGFLKDDMCVMVTHNLVHRNAADNMIIIKDGELKFDGKPTEVQVDIIREIELEENEEHHKKEEDENDSATEKSKLLPKKPPGGRKKVYSEVKKTGKVELAVFKKYFAFGGGLFVFAAISTLFFGSEFTESYSSRLLTNWINLEQNATNIGAGNDTAMTSPAFKRVTEKANFTLKLYSAMILGSVVIDLIKQWLFINFSRKASINLHNAMIEKLTTAQMTFFDNYFIGNILNRFSQDLTKVDEHLPHTVNHFIRIVLSVGGIVALVSSVNWRFLIPAAVLVVLLATLQRFYMPAARSLKRLESATRSPLIGHLNATMEGVTTIRASKAQKILVEEFDRHQDLYTSAHYMSFCIRRAFGFFMDILSTVFVTIIIGKLLFFNTGETGGDVGLAITKASALAMLVQFGLMQWSDLENDMTSVERVLEYTEVKQDNYDGNKPENWPSKGTVSYKNVSLSYKLEKVLKDISFDVLPTQKVGIVGRTGAGKSSIISTLFRLYDYDGTISIDGIDIKNLSLDYLRSHISIIPQDPLLFQGTIRQNIDPYNNFSDDEIWKTLEKVHMRDHIHSLELKITDHGSNFSTGQRQLICLARAIIKKNKIVVLDEATANMDPDTEMLVQGAINQNFADCTVFIIAHRLQSVIECDKIIVMDQGKIVEFDEPLNLMENKRSYFAQMLATDGSRTFDKP</sequence>
<dbReference type="PANTHER" id="PTHR24223:SF448">
    <property type="entry name" value="FI20146P1-RELATED"/>
    <property type="match status" value="1"/>
</dbReference>
<dbReference type="InterPro" id="IPR044726">
    <property type="entry name" value="ABCC_6TM_D2"/>
</dbReference>
<feature type="transmembrane region" description="Helical" evidence="10">
    <location>
        <begin position="373"/>
        <end position="392"/>
    </location>
</feature>
<protein>
    <recommendedName>
        <fullName evidence="15">Multidrug resistance-associated protein lethal(2)03659</fullName>
    </recommendedName>
</protein>
<keyword evidence="3 10" id="KW-0812">Transmembrane</keyword>
<dbReference type="InterPro" id="IPR003439">
    <property type="entry name" value="ABC_transporter-like_ATP-bd"/>
</dbReference>
<evidence type="ECO:0000256" key="7">
    <source>
        <dbReference type="ARBA" id="ARBA00022989"/>
    </source>
</evidence>
<evidence type="ECO:0000256" key="2">
    <source>
        <dbReference type="ARBA" id="ARBA00022448"/>
    </source>
</evidence>
<dbReference type="Pfam" id="PF00664">
    <property type="entry name" value="ABC_membrane"/>
    <property type="match status" value="1"/>
</dbReference>
<gene>
    <name evidence="13" type="ORF">GWI33_003585</name>
</gene>
<feature type="region of interest" description="Disordered" evidence="9">
    <location>
        <begin position="321"/>
        <end position="355"/>
    </location>
</feature>
<evidence type="ECO:0000256" key="10">
    <source>
        <dbReference type="SAM" id="Phobius"/>
    </source>
</evidence>
<organism evidence="13 14">
    <name type="scientific">Rhynchophorus ferrugineus</name>
    <name type="common">Red palm weevil</name>
    <name type="synonym">Curculio ferrugineus</name>
    <dbReference type="NCBI Taxonomy" id="354439"/>
    <lineage>
        <taxon>Eukaryota</taxon>
        <taxon>Metazoa</taxon>
        <taxon>Ecdysozoa</taxon>
        <taxon>Arthropoda</taxon>
        <taxon>Hexapoda</taxon>
        <taxon>Insecta</taxon>
        <taxon>Pterygota</taxon>
        <taxon>Neoptera</taxon>
        <taxon>Endopterygota</taxon>
        <taxon>Coleoptera</taxon>
        <taxon>Polyphaga</taxon>
        <taxon>Cucujiformia</taxon>
        <taxon>Curculionidae</taxon>
        <taxon>Dryophthorinae</taxon>
        <taxon>Rhynchophorus</taxon>
    </lineage>
</organism>
<feature type="domain" description="ABC transmembrane type-1" evidence="12">
    <location>
        <begin position="443"/>
        <end position="681"/>
    </location>
</feature>
<dbReference type="Pfam" id="PF00005">
    <property type="entry name" value="ABC_tran"/>
    <property type="match status" value="2"/>
</dbReference>
<feature type="domain" description="ABC transporter" evidence="11">
    <location>
        <begin position="714"/>
        <end position="941"/>
    </location>
</feature>
<dbReference type="FunFam" id="1.20.1560.10:FF:000014">
    <property type="entry name" value="Multidrug resistance-associated protein member 4"/>
    <property type="match status" value="1"/>
</dbReference>
<dbReference type="PROSITE" id="PS00211">
    <property type="entry name" value="ABC_TRANSPORTER_1"/>
    <property type="match status" value="1"/>
</dbReference>
<keyword evidence="14" id="KW-1185">Reference proteome</keyword>
<evidence type="ECO:0000256" key="3">
    <source>
        <dbReference type="ARBA" id="ARBA00022692"/>
    </source>
</evidence>